<protein>
    <recommendedName>
        <fullName evidence="4">Lipoprotein</fullName>
    </recommendedName>
</protein>
<dbReference type="RefSeq" id="WP_227425477.1">
    <property type="nucleotide sequence ID" value="NZ_CP071868.1"/>
</dbReference>
<reference evidence="2" key="1">
    <citation type="submission" date="2021-03" db="EMBL/GenBank/DDBJ databases">
        <title>Pengzhenrongella sicca gen. nov., sp. nov., a new member of suborder Micrococcineae isolated from High-Arctic tundra soil.</title>
        <authorList>
            <person name="Peng F."/>
        </authorList>
    </citation>
    <scope>NUCLEOTIDE SEQUENCE</scope>
    <source>
        <strain evidence="2">LRZ-2</strain>
    </source>
</reference>
<dbReference type="KEGG" id="psic:J4E96_09345"/>
<dbReference type="EMBL" id="CP071868">
    <property type="protein sequence ID" value="QTE31099.1"/>
    <property type="molecule type" value="Genomic_DNA"/>
</dbReference>
<keyword evidence="1" id="KW-0732">Signal</keyword>
<dbReference type="Proteomes" id="UP000663937">
    <property type="component" value="Chromosome"/>
</dbReference>
<accession>A0A8A4ZJF5</accession>
<gene>
    <name evidence="2" type="ORF">J4E96_09345</name>
</gene>
<evidence type="ECO:0000313" key="3">
    <source>
        <dbReference type="Proteomes" id="UP000663937"/>
    </source>
</evidence>
<evidence type="ECO:0000313" key="2">
    <source>
        <dbReference type="EMBL" id="QTE31099.1"/>
    </source>
</evidence>
<evidence type="ECO:0000256" key="1">
    <source>
        <dbReference type="SAM" id="SignalP"/>
    </source>
</evidence>
<dbReference type="AlphaFoldDB" id="A0A8A4ZJF5"/>
<proteinExistence type="predicted"/>
<feature type="signal peptide" evidence="1">
    <location>
        <begin position="1"/>
        <end position="24"/>
    </location>
</feature>
<feature type="chain" id="PRO_5035271896" description="Lipoprotein" evidence="1">
    <location>
        <begin position="25"/>
        <end position="191"/>
    </location>
</feature>
<sequence>MSFRYLAAALPVLLTMGMLGGCSAPDRAPSSSPSNAPLATAVSPSFPALAVGDVLTAEQATGIAPGEVAFEMNDGTHVLVRTDTALPESVKVDIAAPVAAEFTGNDVPVRIVEELQNAQSRVDATGRHAIIVFRVMSMSAPVWQASRPALKAAGDHERAGYSSEAGATAAATAYIAAQDNPSIWDLIDAVP</sequence>
<keyword evidence="3" id="KW-1185">Reference proteome</keyword>
<organism evidence="2 3">
    <name type="scientific">Pengzhenrongella sicca</name>
    <dbReference type="NCBI Taxonomy" id="2819238"/>
    <lineage>
        <taxon>Bacteria</taxon>
        <taxon>Bacillati</taxon>
        <taxon>Actinomycetota</taxon>
        <taxon>Actinomycetes</taxon>
        <taxon>Micrococcales</taxon>
        <taxon>Pengzhenrongella</taxon>
    </lineage>
</organism>
<name>A0A8A4ZJF5_9MICO</name>
<evidence type="ECO:0008006" key="4">
    <source>
        <dbReference type="Google" id="ProtNLM"/>
    </source>
</evidence>
<dbReference type="PROSITE" id="PS51257">
    <property type="entry name" value="PROKAR_LIPOPROTEIN"/>
    <property type="match status" value="1"/>
</dbReference>